<evidence type="ECO:0000313" key="1">
    <source>
        <dbReference type="EMBL" id="GMN74181.1"/>
    </source>
</evidence>
<keyword evidence="3" id="KW-1185">Reference proteome</keyword>
<evidence type="ECO:0000313" key="3">
    <source>
        <dbReference type="Proteomes" id="UP001187192"/>
    </source>
</evidence>
<dbReference type="Proteomes" id="UP001187192">
    <property type="component" value="Unassembled WGS sequence"/>
</dbReference>
<dbReference type="EMBL" id="BTGU01019871">
    <property type="protein sequence ID" value="GMN74181.1"/>
    <property type="molecule type" value="Genomic_DNA"/>
</dbReference>
<name>A0AA88JIU0_FICCA</name>
<proteinExistence type="predicted"/>
<gene>
    <name evidence="1" type="ORF">TIFTF001_056180</name>
    <name evidence="2" type="ORF">TIFTF001_056181</name>
</gene>
<reference evidence="1" key="1">
    <citation type="submission" date="2023-07" db="EMBL/GenBank/DDBJ databases">
        <title>draft genome sequence of fig (Ficus carica).</title>
        <authorList>
            <person name="Takahashi T."/>
            <person name="Nishimura K."/>
        </authorList>
    </citation>
    <scope>NUCLEOTIDE SEQUENCE</scope>
</reference>
<sequence length="61" mass="6696">TWPSSGTHGVIHAPSRRDDVSKVCENAGKVGPECDDAKRLPLLFNQNLPRLLSHAFTAIRD</sequence>
<dbReference type="AlphaFoldDB" id="A0AA88JIU0"/>
<evidence type="ECO:0000313" key="2">
    <source>
        <dbReference type="EMBL" id="GMN74191.1"/>
    </source>
</evidence>
<protein>
    <submittedName>
        <fullName evidence="1">Uncharacterized protein</fullName>
    </submittedName>
</protein>
<dbReference type="EMBL" id="BTGU01019873">
    <property type="protein sequence ID" value="GMN74191.1"/>
    <property type="molecule type" value="Genomic_DNA"/>
</dbReference>
<organism evidence="1 3">
    <name type="scientific">Ficus carica</name>
    <name type="common">Common fig</name>
    <dbReference type="NCBI Taxonomy" id="3494"/>
    <lineage>
        <taxon>Eukaryota</taxon>
        <taxon>Viridiplantae</taxon>
        <taxon>Streptophyta</taxon>
        <taxon>Embryophyta</taxon>
        <taxon>Tracheophyta</taxon>
        <taxon>Spermatophyta</taxon>
        <taxon>Magnoliopsida</taxon>
        <taxon>eudicotyledons</taxon>
        <taxon>Gunneridae</taxon>
        <taxon>Pentapetalae</taxon>
        <taxon>rosids</taxon>
        <taxon>fabids</taxon>
        <taxon>Rosales</taxon>
        <taxon>Moraceae</taxon>
        <taxon>Ficeae</taxon>
        <taxon>Ficus</taxon>
    </lineage>
</organism>
<accession>A0AA88JIU0</accession>
<feature type="non-terminal residue" evidence="1">
    <location>
        <position position="1"/>
    </location>
</feature>
<comment type="caution">
    <text evidence="1">The sequence shown here is derived from an EMBL/GenBank/DDBJ whole genome shotgun (WGS) entry which is preliminary data.</text>
</comment>